<name>A0A2T0ALG8_9CLOT</name>
<dbReference type="Pfam" id="PF13346">
    <property type="entry name" value="ABC2_membrane_5"/>
    <property type="match status" value="1"/>
</dbReference>
<keyword evidence="1" id="KW-0812">Transmembrane</keyword>
<dbReference type="Proteomes" id="UP000239614">
    <property type="component" value="Unassembled WGS sequence"/>
</dbReference>
<gene>
    <name evidence="2" type="ORF">CPAL_25580</name>
</gene>
<organism evidence="2 3">
    <name type="scientific">Clostridium thermopalmarium DSM 5974</name>
    <dbReference type="NCBI Taxonomy" id="1121340"/>
    <lineage>
        <taxon>Bacteria</taxon>
        <taxon>Bacillati</taxon>
        <taxon>Bacillota</taxon>
        <taxon>Clostridia</taxon>
        <taxon>Eubacteriales</taxon>
        <taxon>Clostridiaceae</taxon>
        <taxon>Clostridium</taxon>
    </lineage>
</organism>
<evidence type="ECO:0008006" key="4">
    <source>
        <dbReference type="Google" id="ProtNLM"/>
    </source>
</evidence>
<dbReference type="PANTHER" id="PTHR41309:SF2">
    <property type="entry name" value="MEMBRANE PROTEIN"/>
    <property type="match status" value="1"/>
</dbReference>
<dbReference type="EMBL" id="PVXN01000065">
    <property type="protein sequence ID" value="PRR69472.1"/>
    <property type="molecule type" value="Genomic_DNA"/>
</dbReference>
<sequence length="216" mass="24658">MINLIKKDLAIAFSKKNAAIFLAYCLFIITVMDTFSSDNIYILIINTIAYFLVSESFIYDERTKGEYIINSLPVKREEIVLSRYLSLIFYIFAATVFAAALGSLTALMNIGNIGFINMNVIKKVFVSSILMISLVIPLFYKFGYRTIKILYLLIYMSFFSFITAIQDIVTLDFVKKIMVFMETNKGLIDILSTIILICLVIISAIISLQVYRKKDI</sequence>
<keyword evidence="1" id="KW-1133">Transmembrane helix</keyword>
<proteinExistence type="predicted"/>
<evidence type="ECO:0000256" key="1">
    <source>
        <dbReference type="SAM" id="Phobius"/>
    </source>
</evidence>
<dbReference type="InterPro" id="IPR025699">
    <property type="entry name" value="ABC2_memb-like"/>
</dbReference>
<feature type="transmembrane region" description="Helical" evidence="1">
    <location>
        <begin position="41"/>
        <end position="59"/>
    </location>
</feature>
<protein>
    <recommendedName>
        <fullName evidence="4">ABC-2 family transporter protein</fullName>
    </recommendedName>
</protein>
<keyword evidence="1" id="KW-0472">Membrane</keyword>
<keyword evidence="3" id="KW-1185">Reference proteome</keyword>
<dbReference type="OrthoDB" id="2917865at2"/>
<evidence type="ECO:0000313" key="2">
    <source>
        <dbReference type="EMBL" id="PRR69472.1"/>
    </source>
</evidence>
<feature type="transmembrane region" description="Helical" evidence="1">
    <location>
        <begin position="190"/>
        <end position="211"/>
    </location>
</feature>
<accession>A0A2T0ALG8</accession>
<dbReference type="AlphaFoldDB" id="A0A2T0ALG8"/>
<comment type="caution">
    <text evidence="2">The sequence shown here is derived from an EMBL/GenBank/DDBJ whole genome shotgun (WGS) entry which is preliminary data.</text>
</comment>
<dbReference type="PANTHER" id="PTHR41309">
    <property type="entry name" value="MEMBRANE PROTEIN-RELATED"/>
    <property type="match status" value="1"/>
</dbReference>
<feature type="transmembrane region" description="Helical" evidence="1">
    <location>
        <begin position="124"/>
        <end position="142"/>
    </location>
</feature>
<evidence type="ECO:0000313" key="3">
    <source>
        <dbReference type="Proteomes" id="UP000239614"/>
    </source>
</evidence>
<reference evidence="2 3" key="1">
    <citation type="submission" date="2018-03" db="EMBL/GenBank/DDBJ databases">
        <title>Genome sequence of Clostridium thermopalmarium DSM 5974.</title>
        <authorList>
            <person name="Poehlein A."/>
            <person name="Daniel R."/>
        </authorList>
    </citation>
    <scope>NUCLEOTIDE SEQUENCE [LARGE SCALE GENOMIC DNA]</scope>
    <source>
        <strain evidence="2 3">DSM 5974</strain>
    </source>
</reference>
<dbReference type="RefSeq" id="WP_106024776.1">
    <property type="nucleotide sequence ID" value="NZ_PVXN01000065.1"/>
</dbReference>
<feature type="transmembrane region" description="Helical" evidence="1">
    <location>
        <begin position="149"/>
        <end position="170"/>
    </location>
</feature>
<feature type="transmembrane region" description="Helical" evidence="1">
    <location>
        <begin position="80"/>
        <end position="104"/>
    </location>
</feature>
<feature type="transmembrane region" description="Helical" evidence="1">
    <location>
        <begin position="18"/>
        <end position="35"/>
    </location>
</feature>